<feature type="domain" description="RNase H type-1" evidence="1">
    <location>
        <begin position="8"/>
        <end position="105"/>
    </location>
</feature>
<dbReference type="Pfam" id="PF13456">
    <property type="entry name" value="RVT_3"/>
    <property type="match status" value="1"/>
</dbReference>
<reference evidence="2 3" key="1">
    <citation type="journal article" date="2021" name="Commun. Biol.">
        <title>The genome of Shorea leprosula (Dipterocarpaceae) highlights the ecological relevance of drought in aseasonal tropical rainforests.</title>
        <authorList>
            <person name="Ng K.K.S."/>
            <person name="Kobayashi M.J."/>
            <person name="Fawcett J.A."/>
            <person name="Hatakeyama M."/>
            <person name="Paape T."/>
            <person name="Ng C.H."/>
            <person name="Ang C.C."/>
            <person name="Tnah L.H."/>
            <person name="Lee C.T."/>
            <person name="Nishiyama T."/>
            <person name="Sese J."/>
            <person name="O'Brien M.J."/>
            <person name="Copetti D."/>
            <person name="Mohd Noor M.I."/>
            <person name="Ong R.C."/>
            <person name="Putra M."/>
            <person name="Sireger I.Z."/>
            <person name="Indrioko S."/>
            <person name="Kosugi Y."/>
            <person name="Izuno A."/>
            <person name="Isagi Y."/>
            <person name="Lee S.L."/>
            <person name="Shimizu K.K."/>
        </authorList>
    </citation>
    <scope>NUCLEOTIDE SEQUENCE [LARGE SCALE GENOMIC DNA]</scope>
    <source>
        <strain evidence="2">214</strain>
    </source>
</reference>
<dbReference type="PANTHER" id="PTHR47723:SF19">
    <property type="entry name" value="POLYNUCLEOTIDYL TRANSFERASE, RIBONUCLEASE H-LIKE SUPERFAMILY PROTEIN"/>
    <property type="match status" value="1"/>
</dbReference>
<accession>A0AAV5HWI4</accession>
<dbReference type="GO" id="GO:0003676">
    <property type="term" value="F:nucleic acid binding"/>
    <property type="evidence" value="ECO:0007669"/>
    <property type="project" value="InterPro"/>
</dbReference>
<sequence length="105" mass="11428">MMWLTTPPIGFIKLNTDGSALGNSDLADAGGVLRDDLGRRILGFSRHVGHITSLVAELWAIRYGLSIALSKGFNKLVLETDSKVAMTLIDKCNCDYHSLGHIPDM</sequence>
<dbReference type="PANTHER" id="PTHR47723">
    <property type="entry name" value="OS05G0353850 PROTEIN"/>
    <property type="match status" value="1"/>
</dbReference>
<dbReference type="EMBL" id="BPVZ01000003">
    <property type="protein sequence ID" value="GKU89499.1"/>
    <property type="molecule type" value="Genomic_DNA"/>
</dbReference>
<proteinExistence type="predicted"/>
<protein>
    <recommendedName>
        <fullName evidence="1">RNase H type-1 domain-containing protein</fullName>
    </recommendedName>
</protein>
<evidence type="ECO:0000313" key="2">
    <source>
        <dbReference type="EMBL" id="GKU89499.1"/>
    </source>
</evidence>
<organism evidence="2 3">
    <name type="scientific">Rubroshorea leprosula</name>
    <dbReference type="NCBI Taxonomy" id="152421"/>
    <lineage>
        <taxon>Eukaryota</taxon>
        <taxon>Viridiplantae</taxon>
        <taxon>Streptophyta</taxon>
        <taxon>Embryophyta</taxon>
        <taxon>Tracheophyta</taxon>
        <taxon>Spermatophyta</taxon>
        <taxon>Magnoliopsida</taxon>
        <taxon>eudicotyledons</taxon>
        <taxon>Gunneridae</taxon>
        <taxon>Pentapetalae</taxon>
        <taxon>rosids</taxon>
        <taxon>malvids</taxon>
        <taxon>Malvales</taxon>
        <taxon>Dipterocarpaceae</taxon>
        <taxon>Rubroshorea</taxon>
    </lineage>
</organism>
<gene>
    <name evidence="2" type="ORF">SLEP1_g3628</name>
</gene>
<dbReference type="InterPro" id="IPR044730">
    <property type="entry name" value="RNase_H-like_dom_plant"/>
</dbReference>
<dbReference type="AlphaFoldDB" id="A0AAV5HWI4"/>
<evidence type="ECO:0000259" key="1">
    <source>
        <dbReference type="PROSITE" id="PS50879"/>
    </source>
</evidence>
<dbReference type="InterPro" id="IPR002156">
    <property type="entry name" value="RNaseH_domain"/>
</dbReference>
<dbReference type="InterPro" id="IPR036397">
    <property type="entry name" value="RNaseH_sf"/>
</dbReference>
<comment type="caution">
    <text evidence="2">The sequence shown here is derived from an EMBL/GenBank/DDBJ whole genome shotgun (WGS) entry which is preliminary data.</text>
</comment>
<dbReference type="Proteomes" id="UP001054252">
    <property type="component" value="Unassembled WGS sequence"/>
</dbReference>
<dbReference type="SUPFAM" id="SSF53098">
    <property type="entry name" value="Ribonuclease H-like"/>
    <property type="match status" value="1"/>
</dbReference>
<dbReference type="InterPro" id="IPR012337">
    <property type="entry name" value="RNaseH-like_sf"/>
</dbReference>
<name>A0AAV5HWI4_9ROSI</name>
<dbReference type="InterPro" id="IPR053151">
    <property type="entry name" value="RNase_H-like"/>
</dbReference>
<dbReference type="CDD" id="cd06222">
    <property type="entry name" value="RNase_H_like"/>
    <property type="match status" value="1"/>
</dbReference>
<evidence type="ECO:0000313" key="3">
    <source>
        <dbReference type="Proteomes" id="UP001054252"/>
    </source>
</evidence>
<dbReference type="GO" id="GO:0004523">
    <property type="term" value="F:RNA-DNA hybrid ribonuclease activity"/>
    <property type="evidence" value="ECO:0007669"/>
    <property type="project" value="InterPro"/>
</dbReference>
<dbReference type="PROSITE" id="PS50879">
    <property type="entry name" value="RNASE_H_1"/>
    <property type="match status" value="1"/>
</dbReference>
<keyword evidence="3" id="KW-1185">Reference proteome</keyword>
<dbReference type="Gene3D" id="3.30.420.10">
    <property type="entry name" value="Ribonuclease H-like superfamily/Ribonuclease H"/>
    <property type="match status" value="1"/>
</dbReference>